<evidence type="ECO:0000256" key="5">
    <source>
        <dbReference type="SAM" id="Phobius"/>
    </source>
</evidence>
<dbReference type="GO" id="GO:0005737">
    <property type="term" value="C:cytoplasm"/>
    <property type="evidence" value="ECO:0007669"/>
    <property type="project" value="TreeGrafter"/>
</dbReference>
<evidence type="ECO:0000256" key="3">
    <source>
        <dbReference type="ARBA" id="ARBA00022989"/>
    </source>
</evidence>
<evidence type="ECO:0000256" key="2">
    <source>
        <dbReference type="ARBA" id="ARBA00022692"/>
    </source>
</evidence>
<dbReference type="WBParaSite" id="ASIM_0000314101-mRNA-1">
    <property type="protein sequence ID" value="ASIM_0000314101-mRNA-1"/>
    <property type="gene ID" value="ASIM_0000314101"/>
</dbReference>
<dbReference type="PANTHER" id="PTHR21191:SF15">
    <property type="entry name" value="AQUAPORIN"/>
    <property type="match status" value="1"/>
</dbReference>
<gene>
    <name evidence="6" type="ORF">ASIM_LOCUS2989</name>
</gene>
<accession>A0A0M3J6F5</accession>
<dbReference type="GO" id="GO:0015267">
    <property type="term" value="F:channel activity"/>
    <property type="evidence" value="ECO:0007669"/>
    <property type="project" value="TreeGrafter"/>
</dbReference>
<evidence type="ECO:0000256" key="4">
    <source>
        <dbReference type="ARBA" id="ARBA00023136"/>
    </source>
</evidence>
<reference evidence="6 7" key="2">
    <citation type="submission" date="2018-11" db="EMBL/GenBank/DDBJ databases">
        <authorList>
            <consortium name="Pathogen Informatics"/>
        </authorList>
    </citation>
    <scope>NUCLEOTIDE SEQUENCE [LARGE SCALE GENOMIC DNA]</scope>
</reference>
<keyword evidence="2 5" id="KW-0812">Transmembrane</keyword>
<protein>
    <submittedName>
        <fullName evidence="8">G protein-coupled receptor</fullName>
    </submittedName>
</protein>
<dbReference type="Proteomes" id="UP000267096">
    <property type="component" value="Unassembled WGS sequence"/>
</dbReference>
<keyword evidence="4 5" id="KW-0472">Membrane</keyword>
<reference evidence="8" key="1">
    <citation type="submission" date="2017-02" db="UniProtKB">
        <authorList>
            <consortium name="WormBaseParasite"/>
        </authorList>
    </citation>
    <scope>IDENTIFICATION</scope>
</reference>
<evidence type="ECO:0000313" key="6">
    <source>
        <dbReference type="EMBL" id="VDK20979.1"/>
    </source>
</evidence>
<sequence>MRVWIASLFFYIFVFLICELLRYIIVVLLAKRLSATIRSLLLEFVGTLQVCTPMFDVNLILSTYGLFGVFIEITVIELANCYFLRDAIAHPCPLITTATRKRSIVRRALVVFLVQLLAAYLSYFLARLFWRLKLNRHHAELLFSDHCEADLTVSSLEINCYISLFYLQ</sequence>
<dbReference type="SUPFAM" id="SSF81338">
    <property type="entry name" value="Aquaporin-like"/>
    <property type="match status" value="1"/>
</dbReference>
<evidence type="ECO:0000313" key="8">
    <source>
        <dbReference type="WBParaSite" id="ASIM_0000314101-mRNA-1"/>
    </source>
</evidence>
<dbReference type="GO" id="GO:0016020">
    <property type="term" value="C:membrane"/>
    <property type="evidence" value="ECO:0007669"/>
    <property type="project" value="UniProtKB-SubCell"/>
</dbReference>
<dbReference type="EMBL" id="UYRR01004336">
    <property type="protein sequence ID" value="VDK20979.1"/>
    <property type="molecule type" value="Genomic_DNA"/>
</dbReference>
<dbReference type="AlphaFoldDB" id="A0A0M3J6F5"/>
<feature type="transmembrane region" description="Helical" evidence="5">
    <location>
        <begin position="61"/>
        <end position="83"/>
    </location>
</feature>
<evidence type="ECO:0000313" key="7">
    <source>
        <dbReference type="Proteomes" id="UP000267096"/>
    </source>
</evidence>
<proteinExistence type="predicted"/>
<feature type="transmembrane region" description="Helical" evidence="5">
    <location>
        <begin position="104"/>
        <end position="126"/>
    </location>
</feature>
<feature type="transmembrane region" description="Helical" evidence="5">
    <location>
        <begin position="6"/>
        <end position="30"/>
    </location>
</feature>
<dbReference type="OrthoDB" id="1580043at2759"/>
<name>A0A0M3J6F5_ANISI</name>
<evidence type="ECO:0000256" key="1">
    <source>
        <dbReference type="ARBA" id="ARBA00004141"/>
    </source>
</evidence>
<keyword evidence="3 5" id="KW-1133">Transmembrane helix</keyword>
<dbReference type="InterPro" id="IPR023271">
    <property type="entry name" value="Aquaporin-like"/>
</dbReference>
<dbReference type="InterPro" id="IPR051883">
    <property type="entry name" value="AQP11/12_channel"/>
</dbReference>
<organism evidence="8">
    <name type="scientific">Anisakis simplex</name>
    <name type="common">Herring worm</name>
    <dbReference type="NCBI Taxonomy" id="6269"/>
    <lineage>
        <taxon>Eukaryota</taxon>
        <taxon>Metazoa</taxon>
        <taxon>Ecdysozoa</taxon>
        <taxon>Nematoda</taxon>
        <taxon>Chromadorea</taxon>
        <taxon>Rhabditida</taxon>
        <taxon>Spirurina</taxon>
        <taxon>Ascaridomorpha</taxon>
        <taxon>Ascaridoidea</taxon>
        <taxon>Anisakidae</taxon>
        <taxon>Anisakis</taxon>
        <taxon>Anisakis simplex complex</taxon>
    </lineage>
</organism>
<comment type="subcellular location">
    <subcellularLocation>
        <location evidence="1">Membrane</location>
        <topology evidence="1">Multi-pass membrane protein</topology>
    </subcellularLocation>
</comment>
<dbReference type="PANTHER" id="PTHR21191">
    <property type="entry name" value="AQUAPORIN"/>
    <property type="match status" value="1"/>
</dbReference>
<keyword evidence="7" id="KW-1185">Reference proteome</keyword>